<protein>
    <submittedName>
        <fullName evidence="2">Uncharacterized protein</fullName>
    </submittedName>
</protein>
<dbReference type="AlphaFoldDB" id="A0AA88KVE3"/>
<accession>A0AA88KVE3</accession>
<feature type="region of interest" description="Disordered" evidence="1">
    <location>
        <begin position="59"/>
        <end position="120"/>
    </location>
</feature>
<feature type="compositionally biased region" description="Polar residues" evidence="1">
    <location>
        <begin position="61"/>
        <end position="93"/>
    </location>
</feature>
<evidence type="ECO:0000313" key="3">
    <source>
        <dbReference type="Proteomes" id="UP001187531"/>
    </source>
</evidence>
<gene>
    <name evidence="2" type="ORF">QYM36_017101</name>
</gene>
<keyword evidence="3" id="KW-1185">Reference proteome</keyword>
<evidence type="ECO:0000313" key="2">
    <source>
        <dbReference type="EMBL" id="KAK2704937.1"/>
    </source>
</evidence>
<dbReference type="EMBL" id="JAVRJZ010000021">
    <property type="protein sequence ID" value="KAK2704937.1"/>
    <property type="molecule type" value="Genomic_DNA"/>
</dbReference>
<reference evidence="2" key="1">
    <citation type="submission" date="2023-07" db="EMBL/GenBank/DDBJ databases">
        <title>Chromosome-level genome assembly of Artemia franciscana.</title>
        <authorList>
            <person name="Jo E."/>
        </authorList>
    </citation>
    <scope>NUCLEOTIDE SEQUENCE</scope>
    <source>
        <tissue evidence="2">Whole body</tissue>
    </source>
</reference>
<dbReference type="Proteomes" id="UP001187531">
    <property type="component" value="Unassembled WGS sequence"/>
</dbReference>
<evidence type="ECO:0000256" key="1">
    <source>
        <dbReference type="SAM" id="MobiDB-lite"/>
    </source>
</evidence>
<comment type="caution">
    <text evidence="2">The sequence shown here is derived from an EMBL/GenBank/DDBJ whole genome shotgun (WGS) entry which is preliminary data.</text>
</comment>
<proteinExistence type="predicted"/>
<feature type="non-terminal residue" evidence="2">
    <location>
        <position position="164"/>
    </location>
</feature>
<sequence>MAARHSDTRKLYQLLKDATGKRKIISTGARGEDGSFLSRINYIIARGWYHFQKLLDPSHDIPSTQTPPDNSTTALQPSNPNHNLVPPSQQAPYSNFCVHPPPFNTRDKRGNQEAEESQDASHTFYSCQSLQSCPYSCRETTEILLLNLVSGMVSPRMARVNFYA</sequence>
<organism evidence="2 3">
    <name type="scientific">Artemia franciscana</name>
    <name type="common">Brine shrimp</name>
    <name type="synonym">Artemia sanfranciscana</name>
    <dbReference type="NCBI Taxonomy" id="6661"/>
    <lineage>
        <taxon>Eukaryota</taxon>
        <taxon>Metazoa</taxon>
        <taxon>Ecdysozoa</taxon>
        <taxon>Arthropoda</taxon>
        <taxon>Crustacea</taxon>
        <taxon>Branchiopoda</taxon>
        <taxon>Anostraca</taxon>
        <taxon>Artemiidae</taxon>
        <taxon>Artemia</taxon>
    </lineage>
</organism>
<name>A0AA88KVE3_ARTSF</name>